<evidence type="ECO:0000256" key="2">
    <source>
        <dbReference type="ARBA" id="ARBA00023015"/>
    </source>
</evidence>
<dbReference type="GO" id="GO:0045892">
    <property type="term" value="P:negative regulation of DNA-templated transcription"/>
    <property type="evidence" value="ECO:0007669"/>
    <property type="project" value="UniProtKB-UniRule"/>
</dbReference>
<evidence type="ECO:0000259" key="6">
    <source>
        <dbReference type="Pfam" id="PF01628"/>
    </source>
</evidence>
<dbReference type="InterPro" id="IPR002571">
    <property type="entry name" value="HrcA"/>
</dbReference>
<organism evidence="8 9">
    <name type="scientific">Methylogaea oryzae</name>
    <dbReference type="NCBI Taxonomy" id="1295382"/>
    <lineage>
        <taxon>Bacteria</taxon>
        <taxon>Pseudomonadati</taxon>
        <taxon>Pseudomonadota</taxon>
        <taxon>Gammaproteobacteria</taxon>
        <taxon>Methylococcales</taxon>
        <taxon>Methylococcaceae</taxon>
        <taxon>Methylogaea</taxon>
    </lineage>
</organism>
<dbReference type="KEGG" id="moz:MoryE10_16850"/>
<evidence type="ECO:0000256" key="1">
    <source>
        <dbReference type="ARBA" id="ARBA00022491"/>
    </source>
</evidence>
<dbReference type="Gene3D" id="3.30.390.60">
    <property type="entry name" value="Heat-inducible transcription repressor hrca homolog, domain 3"/>
    <property type="match status" value="1"/>
</dbReference>
<sequence>MASAKIRLQAMFRSAPPNVPELNERAQHLLKALVERYIHDGQPVGSRCLARETDLQLSPATIRNVMADLEEYGLVTSPHTSAGRIPTVSGYRFFVDSLLTIKPLQQTVVHELTQTLAPQGSQQELLQTASKLLSAVTQMAGVVTLPLPSMRTAFRHIEFLPLSNGRVLVILVTNQQEVHNRIIQPSRDFTSSELQAAANYLNTLCQGRELADIRRNILSELQRDRDAMNQEVLNAAHIAELALQNKKSDGDKDFLLSGETNLMTFAELSSLTKLRDMFEAFNRKQDIMHLLDRCLEADGVQIFIGEESGYKPLDQCSVVTTPYSVDDQVVGVLGVIGPTRMEYERVIPLVDMTAKLLSAALNQQG</sequence>
<dbReference type="InterPro" id="IPR036388">
    <property type="entry name" value="WH-like_DNA-bd_sf"/>
</dbReference>
<feature type="domain" description="Heat-inducible transcription repressor HrcA C-terminal" evidence="6">
    <location>
        <begin position="124"/>
        <end position="347"/>
    </location>
</feature>
<reference evidence="8" key="1">
    <citation type="submission" date="2019-06" db="EMBL/GenBank/DDBJ databases">
        <title>Complete genome sequence of Methylogaea oryzae strain JCM16910.</title>
        <authorList>
            <person name="Asakawa S."/>
        </authorList>
    </citation>
    <scope>NUCLEOTIDE SEQUENCE</scope>
    <source>
        <strain evidence="8">E10</strain>
    </source>
</reference>
<keyword evidence="3 5" id="KW-0346">Stress response</keyword>
<evidence type="ECO:0000313" key="9">
    <source>
        <dbReference type="Proteomes" id="UP000824988"/>
    </source>
</evidence>
<dbReference type="Pfam" id="PF03444">
    <property type="entry name" value="WHD_HrcA"/>
    <property type="match status" value="1"/>
</dbReference>
<keyword evidence="9" id="KW-1185">Reference proteome</keyword>
<dbReference type="PANTHER" id="PTHR34824">
    <property type="entry name" value="HEAT-INDUCIBLE TRANSCRIPTION REPRESSOR HRCA"/>
    <property type="match status" value="1"/>
</dbReference>
<dbReference type="SUPFAM" id="SSF46785">
    <property type="entry name" value="Winged helix' DNA-binding domain"/>
    <property type="match status" value="1"/>
</dbReference>
<dbReference type="PANTHER" id="PTHR34824:SF1">
    <property type="entry name" value="HEAT-INDUCIBLE TRANSCRIPTION REPRESSOR HRCA"/>
    <property type="match status" value="1"/>
</dbReference>
<dbReference type="InterPro" id="IPR023120">
    <property type="entry name" value="WHTH_transcript_rep_HrcA_IDD"/>
</dbReference>
<dbReference type="Proteomes" id="UP000824988">
    <property type="component" value="Chromosome"/>
</dbReference>
<protein>
    <recommendedName>
        <fullName evidence="5">Heat-inducible transcription repressor HrcA</fullName>
    </recommendedName>
</protein>
<evidence type="ECO:0000259" key="7">
    <source>
        <dbReference type="Pfam" id="PF03444"/>
    </source>
</evidence>
<dbReference type="AlphaFoldDB" id="A0A8D4VPP2"/>
<dbReference type="Gene3D" id="1.10.10.10">
    <property type="entry name" value="Winged helix-like DNA-binding domain superfamily/Winged helix DNA-binding domain"/>
    <property type="match status" value="1"/>
</dbReference>
<dbReference type="InterPro" id="IPR036390">
    <property type="entry name" value="WH_DNA-bd_sf"/>
</dbReference>
<feature type="domain" description="Winged helix-turn-helix transcription repressor HrcA DNA-binding" evidence="7">
    <location>
        <begin position="22"/>
        <end position="92"/>
    </location>
</feature>
<dbReference type="NCBIfam" id="TIGR00331">
    <property type="entry name" value="hrcA"/>
    <property type="match status" value="1"/>
</dbReference>
<dbReference type="HAMAP" id="MF_00081">
    <property type="entry name" value="HrcA"/>
    <property type="match status" value="1"/>
</dbReference>
<keyword evidence="1 5" id="KW-0678">Repressor</keyword>
<name>A0A8D4VPP2_9GAMM</name>
<dbReference type="GO" id="GO:0003677">
    <property type="term" value="F:DNA binding"/>
    <property type="evidence" value="ECO:0007669"/>
    <property type="project" value="InterPro"/>
</dbReference>
<dbReference type="InterPro" id="IPR029016">
    <property type="entry name" value="GAF-like_dom_sf"/>
</dbReference>
<comment type="similarity">
    <text evidence="5">Belongs to the HrcA family.</text>
</comment>
<dbReference type="Gene3D" id="3.30.450.40">
    <property type="match status" value="1"/>
</dbReference>
<evidence type="ECO:0000256" key="3">
    <source>
        <dbReference type="ARBA" id="ARBA00023016"/>
    </source>
</evidence>
<dbReference type="EMBL" id="AP019782">
    <property type="protein sequence ID" value="BBL71079.1"/>
    <property type="molecule type" value="Genomic_DNA"/>
</dbReference>
<keyword evidence="2 5" id="KW-0805">Transcription regulation</keyword>
<dbReference type="InterPro" id="IPR021153">
    <property type="entry name" value="HrcA_C"/>
</dbReference>
<proteinExistence type="inferred from homology"/>
<keyword evidence="4 5" id="KW-0804">Transcription</keyword>
<dbReference type="PIRSF" id="PIRSF005485">
    <property type="entry name" value="HrcA"/>
    <property type="match status" value="1"/>
</dbReference>
<accession>A0A8D4VPP2</accession>
<comment type="function">
    <text evidence="5">Negative regulator of class I heat shock genes (grpE-dnaK-dnaJ and groELS operons). Prevents heat-shock induction of these operons.</text>
</comment>
<evidence type="ECO:0000256" key="4">
    <source>
        <dbReference type="ARBA" id="ARBA00023163"/>
    </source>
</evidence>
<evidence type="ECO:0000256" key="5">
    <source>
        <dbReference type="HAMAP-Rule" id="MF_00081"/>
    </source>
</evidence>
<gene>
    <name evidence="5 8" type="primary">hrcA</name>
    <name evidence="8" type="ORF">MoryE10_16850</name>
</gene>
<dbReference type="SUPFAM" id="SSF55781">
    <property type="entry name" value="GAF domain-like"/>
    <property type="match status" value="1"/>
</dbReference>
<evidence type="ECO:0000313" key="8">
    <source>
        <dbReference type="EMBL" id="BBL71079.1"/>
    </source>
</evidence>
<dbReference type="Pfam" id="PF01628">
    <property type="entry name" value="HrcA"/>
    <property type="match status" value="1"/>
</dbReference>
<dbReference type="InterPro" id="IPR005104">
    <property type="entry name" value="WHTH_HrcA_DNA-bd"/>
</dbReference>